<organism evidence="7 8">
    <name type="scientific">Knoellia subterranea KCTC 19937</name>
    <dbReference type="NCBI Taxonomy" id="1385521"/>
    <lineage>
        <taxon>Bacteria</taxon>
        <taxon>Bacillati</taxon>
        <taxon>Actinomycetota</taxon>
        <taxon>Actinomycetes</taxon>
        <taxon>Micrococcales</taxon>
        <taxon>Intrasporangiaceae</taxon>
        <taxon>Knoellia</taxon>
    </lineage>
</organism>
<evidence type="ECO:0000259" key="6">
    <source>
        <dbReference type="SMART" id="SM00829"/>
    </source>
</evidence>
<dbReference type="RefSeq" id="WP_035903890.1">
    <property type="nucleotide sequence ID" value="NZ_AVPK01000003.1"/>
</dbReference>
<dbReference type="OrthoDB" id="5295340at2"/>
<evidence type="ECO:0000256" key="1">
    <source>
        <dbReference type="ARBA" id="ARBA00001947"/>
    </source>
</evidence>
<dbReference type="SUPFAM" id="SSF50129">
    <property type="entry name" value="GroES-like"/>
    <property type="match status" value="1"/>
</dbReference>
<comment type="similarity">
    <text evidence="5">Belongs to the zinc-containing alcohol dehydrogenase family.</text>
</comment>
<evidence type="ECO:0000256" key="4">
    <source>
        <dbReference type="ARBA" id="ARBA00023002"/>
    </source>
</evidence>
<dbReference type="Gene3D" id="3.90.180.10">
    <property type="entry name" value="Medium-chain alcohol dehydrogenases, catalytic domain"/>
    <property type="match status" value="1"/>
</dbReference>
<dbReference type="PANTHER" id="PTHR43401">
    <property type="entry name" value="L-THREONINE 3-DEHYDROGENASE"/>
    <property type="match status" value="1"/>
</dbReference>
<evidence type="ECO:0000313" key="7">
    <source>
        <dbReference type="EMBL" id="KGN38298.1"/>
    </source>
</evidence>
<dbReference type="Pfam" id="PF00107">
    <property type="entry name" value="ADH_zinc_N"/>
    <property type="match status" value="1"/>
</dbReference>
<dbReference type="EMBL" id="AVPK01000003">
    <property type="protein sequence ID" value="KGN38298.1"/>
    <property type="molecule type" value="Genomic_DNA"/>
</dbReference>
<dbReference type="PROSITE" id="PS00059">
    <property type="entry name" value="ADH_ZINC"/>
    <property type="match status" value="1"/>
</dbReference>
<dbReference type="eggNOG" id="COG1064">
    <property type="taxonomic scope" value="Bacteria"/>
</dbReference>
<dbReference type="SUPFAM" id="SSF51735">
    <property type="entry name" value="NAD(P)-binding Rossmann-fold domains"/>
    <property type="match status" value="1"/>
</dbReference>
<dbReference type="InterPro" id="IPR011032">
    <property type="entry name" value="GroES-like_sf"/>
</dbReference>
<dbReference type="InterPro" id="IPR050129">
    <property type="entry name" value="Zn_alcohol_dh"/>
</dbReference>
<comment type="cofactor">
    <cofactor evidence="1 5">
        <name>Zn(2+)</name>
        <dbReference type="ChEBI" id="CHEBI:29105"/>
    </cofactor>
</comment>
<dbReference type="Proteomes" id="UP000030011">
    <property type="component" value="Unassembled WGS sequence"/>
</dbReference>
<dbReference type="AlphaFoldDB" id="A0A0A0JMC8"/>
<evidence type="ECO:0000313" key="8">
    <source>
        <dbReference type="Proteomes" id="UP000030011"/>
    </source>
</evidence>
<reference evidence="7 8" key="1">
    <citation type="submission" date="2013-08" db="EMBL/GenBank/DDBJ databases">
        <title>The genome sequence of Knoellia subterranea.</title>
        <authorList>
            <person name="Zhu W."/>
            <person name="Wang G."/>
        </authorList>
    </citation>
    <scope>NUCLEOTIDE SEQUENCE [LARGE SCALE GENOMIC DNA]</scope>
    <source>
        <strain evidence="7 8">KCTC 19937</strain>
    </source>
</reference>
<dbReference type="GO" id="GO:0016491">
    <property type="term" value="F:oxidoreductase activity"/>
    <property type="evidence" value="ECO:0007669"/>
    <property type="project" value="UniProtKB-KW"/>
</dbReference>
<dbReference type="InterPro" id="IPR036291">
    <property type="entry name" value="NAD(P)-bd_dom_sf"/>
</dbReference>
<dbReference type="InterPro" id="IPR013154">
    <property type="entry name" value="ADH-like_N"/>
</dbReference>
<dbReference type="STRING" id="1385521.N803_11200"/>
<accession>A0A0A0JMC8</accession>
<proteinExistence type="inferred from homology"/>
<dbReference type="CDD" id="cd08260">
    <property type="entry name" value="Zn_ADH6"/>
    <property type="match status" value="1"/>
</dbReference>
<dbReference type="InterPro" id="IPR002328">
    <property type="entry name" value="ADH_Zn_CS"/>
</dbReference>
<evidence type="ECO:0000256" key="5">
    <source>
        <dbReference type="RuleBase" id="RU361277"/>
    </source>
</evidence>
<dbReference type="Gene3D" id="3.40.50.720">
    <property type="entry name" value="NAD(P)-binding Rossmann-like Domain"/>
    <property type="match status" value="1"/>
</dbReference>
<keyword evidence="2 5" id="KW-0479">Metal-binding</keyword>
<name>A0A0A0JMC8_9MICO</name>
<gene>
    <name evidence="7" type="ORF">N803_11200</name>
</gene>
<comment type="caution">
    <text evidence="7">The sequence shown here is derived from an EMBL/GenBank/DDBJ whole genome shotgun (WGS) entry which is preliminary data.</text>
</comment>
<dbReference type="GO" id="GO:0008270">
    <property type="term" value="F:zinc ion binding"/>
    <property type="evidence" value="ECO:0007669"/>
    <property type="project" value="InterPro"/>
</dbReference>
<protein>
    <submittedName>
        <fullName evidence="7">Alcohol dehydrogenase</fullName>
    </submittedName>
</protein>
<evidence type="ECO:0000256" key="3">
    <source>
        <dbReference type="ARBA" id="ARBA00022833"/>
    </source>
</evidence>
<sequence>MKAVVYAAIDQLPVVQEVPEPVCPPDGAVIAVRATGVCRSDWHAWKGHDPVDLPHIPGHEFAGVVVEVGADVTGWHVGDRVTAPFVCGCGVCEYCLAGDAQVCPDQTQPGFTGPGSFAERVAIRAADTNLVALPDSIDFVTAASLGCRFATAFRALTVHGRLRRGDWLAVHGCGGVGLSAVMIGAALGARVVALDISPAALDKARELGADHVIDASTEPDAAAAVRDLTGGGAHVSLDALGHPWTAAASVASLRRRGRHVQVGLLLGPDAAAPLPLDRVIAHELEVHGSHGMAAHEYPAMLALIEDGTLRPELLIGRELTLDEAGQALADMDRPAATPGLSVVRIRG</sequence>
<feature type="domain" description="Enoyl reductase (ER)" evidence="6">
    <location>
        <begin position="7"/>
        <end position="343"/>
    </location>
</feature>
<keyword evidence="4" id="KW-0560">Oxidoreductase</keyword>
<dbReference type="InterPro" id="IPR020843">
    <property type="entry name" value="ER"/>
</dbReference>
<keyword evidence="8" id="KW-1185">Reference proteome</keyword>
<evidence type="ECO:0000256" key="2">
    <source>
        <dbReference type="ARBA" id="ARBA00022723"/>
    </source>
</evidence>
<dbReference type="PANTHER" id="PTHR43401:SF5">
    <property type="entry name" value="ALCOHOL DEHYDROGENASE-RELATED"/>
    <property type="match status" value="1"/>
</dbReference>
<dbReference type="SMART" id="SM00829">
    <property type="entry name" value="PKS_ER"/>
    <property type="match status" value="1"/>
</dbReference>
<dbReference type="InterPro" id="IPR013149">
    <property type="entry name" value="ADH-like_C"/>
</dbReference>
<keyword evidence="3 5" id="KW-0862">Zinc</keyword>
<dbReference type="Pfam" id="PF08240">
    <property type="entry name" value="ADH_N"/>
    <property type="match status" value="1"/>
</dbReference>